<evidence type="ECO:0000256" key="1">
    <source>
        <dbReference type="SAM" id="MobiDB-lite"/>
    </source>
</evidence>
<dbReference type="AlphaFoldDB" id="A0A3B5ZSW6"/>
<feature type="region of interest" description="Disordered" evidence="1">
    <location>
        <begin position="177"/>
        <end position="225"/>
    </location>
</feature>
<dbReference type="Gramene" id="TraesRN1D0100435400.1">
    <property type="protein sequence ID" value="TraesRN1D0100435400.1"/>
    <property type="gene ID" value="TraesRN1D0100435400"/>
</dbReference>
<dbReference type="Gramene" id="TraesWEE_scaffold_108336_01G000200.1">
    <property type="protein sequence ID" value="TraesWEE_scaffold_108336_01G000200.1"/>
    <property type="gene ID" value="TraesWEE_scaffold_108336_01G000200"/>
</dbReference>
<feature type="transmembrane region" description="Helical" evidence="2">
    <location>
        <begin position="254"/>
        <end position="277"/>
    </location>
</feature>
<name>A0A3B5ZSW6_WHEAT</name>
<protein>
    <submittedName>
        <fullName evidence="3">Uncharacterized protein</fullName>
    </submittedName>
</protein>
<reference evidence="3" key="1">
    <citation type="submission" date="2018-08" db="EMBL/GenBank/DDBJ databases">
        <authorList>
            <person name="Rossello M."/>
        </authorList>
    </citation>
    <scope>NUCLEOTIDE SEQUENCE [LARGE SCALE GENOMIC DNA]</scope>
    <source>
        <strain evidence="3">cv. Chinese Spring</strain>
    </source>
</reference>
<evidence type="ECO:0000313" key="3">
    <source>
        <dbReference type="EnsemblPlants" id="TraesCS1D02G158100.1"/>
    </source>
</evidence>
<dbReference type="Gramene" id="TraesCAD_scaffold_029643_01G000300.1">
    <property type="protein sequence ID" value="TraesCAD_scaffold_029643_01G000300.1"/>
    <property type="gene ID" value="TraesCAD_scaffold_029643_01G000300"/>
</dbReference>
<dbReference type="InterPro" id="IPR040411">
    <property type="entry name" value="At5g23160-like"/>
</dbReference>
<keyword evidence="2" id="KW-1133">Transmembrane helix</keyword>
<dbReference type="PANTHER" id="PTHR34379">
    <property type="entry name" value="OS07G0553800 PROTEIN"/>
    <property type="match status" value="1"/>
</dbReference>
<dbReference type="OrthoDB" id="1886721at2759"/>
<dbReference type="Gramene" id="TraesARI1D03G00480100.1">
    <property type="protein sequence ID" value="TraesARI1D03G00480100.1"/>
    <property type="gene ID" value="TraesARI1D03G00480100"/>
</dbReference>
<keyword evidence="2" id="KW-0472">Membrane</keyword>
<sequence length="338" mass="36537">MIRPAGVHQESKALPSSNFLFPDWAAQHAAAVVPAASRPRAPLARAAGSPVHTCRSTQSCACAAAVDMDDDDVAGRHRGRGGGCPCLPFCFWGSRVPAAPERRRRRRRRFRLRLRLSLSWLSWPWLRKSRGGKSSEAGGKNKGKRRRKLLLLLLRSLQVKKALASVSSGSSFLPKLQVGGSGGAKKQKRSKPWQTVDDDAAPTTSCARETAPVRPETISPPFPRPADGVWRAASSRFHSLQLDRGGAEPSAGGLWTAATTLGVIVFFGRVTAVLFLCSCMYGARWLGAARADTRGGSSRRLGDRVALDYLCAEEHKKVVMCGLLGRAGGKRPSSRFCI</sequence>
<dbReference type="PANTHER" id="PTHR34379:SF14">
    <property type="match status" value="1"/>
</dbReference>
<dbReference type="EnsemblPlants" id="TraesCS1D02G158100.1">
    <property type="protein sequence ID" value="TraesCS1D02G158100.1"/>
    <property type="gene ID" value="TraesCS1D02G158100"/>
</dbReference>
<evidence type="ECO:0000256" key="2">
    <source>
        <dbReference type="SAM" id="Phobius"/>
    </source>
</evidence>
<dbReference type="Gramene" id="TraesCLE_scaffold_043390_01G000100.1">
    <property type="protein sequence ID" value="TraesCLE_scaffold_043390_01G000100.1"/>
    <property type="gene ID" value="TraesCLE_scaffold_043390_01G000100"/>
</dbReference>
<dbReference type="Gramene" id="TraesLAC1D03G00478100.1">
    <property type="protein sequence ID" value="TraesLAC1D03G00478100.1"/>
    <property type="gene ID" value="TraesLAC1D03G00478100"/>
</dbReference>
<dbReference type="Gramene" id="TraesCS1D03G0408600.1">
    <property type="protein sequence ID" value="TraesCS1D03G0408600.1.CDS"/>
    <property type="gene ID" value="TraesCS1D03G0408600"/>
</dbReference>
<proteinExistence type="predicted"/>
<reference evidence="3" key="2">
    <citation type="submission" date="2018-10" db="UniProtKB">
        <authorList>
            <consortium name="EnsemblPlants"/>
        </authorList>
    </citation>
    <scope>IDENTIFICATION</scope>
</reference>
<dbReference type="Gramene" id="TraesPARA_EIv1.0_0267310.1">
    <property type="protein sequence ID" value="TraesPARA_EIv1.0_0267310.1.CDS"/>
    <property type="gene ID" value="TraesPARA_EIv1.0_0267310"/>
</dbReference>
<dbReference type="Proteomes" id="UP000019116">
    <property type="component" value="Chromosome 1D"/>
</dbReference>
<accession>A0A3B5ZSW6</accession>
<dbReference type="Gramene" id="TraesCS1D02G158100.1">
    <property type="protein sequence ID" value="TraesCS1D02G158100.1"/>
    <property type="gene ID" value="TraesCS1D02G158100"/>
</dbReference>
<organism evidence="3">
    <name type="scientific">Triticum aestivum</name>
    <name type="common">Wheat</name>
    <dbReference type="NCBI Taxonomy" id="4565"/>
    <lineage>
        <taxon>Eukaryota</taxon>
        <taxon>Viridiplantae</taxon>
        <taxon>Streptophyta</taxon>
        <taxon>Embryophyta</taxon>
        <taxon>Tracheophyta</taxon>
        <taxon>Spermatophyta</taxon>
        <taxon>Magnoliopsida</taxon>
        <taxon>Liliopsida</taxon>
        <taxon>Poales</taxon>
        <taxon>Poaceae</taxon>
        <taxon>BOP clade</taxon>
        <taxon>Pooideae</taxon>
        <taxon>Triticodae</taxon>
        <taxon>Triticeae</taxon>
        <taxon>Triticinae</taxon>
        <taxon>Triticum</taxon>
    </lineage>
</organism>
<evidence type="ECO:0000313" key="4">
    <source>
        <dbReference type="Proteomes" id="UP000019116"/>
    </source>
</evidence>
<keyword evidence="2" id="KW-0812">Transmembrane</keyword>
<keyword evidence="4" id="KW-1185">Reference proteome</keyword>
<dbReference type="Gramene" id="TraesROB_scaffold_028223_01G000100.1">
    <property type="protein sequence ID" value="TraesROB_scaffold_028223_01G000100.1"/>
    <property type="gene ID" value="TraesROB_scaffold_028223_01G000100"/>
</dbReference>